<comment type="catalytic activity">
    <reaction evidence="10">
        <text>RNA(n) + a ribonucleoside 5'-triphosphate = RNA(n+1) + diphosphate</text>
        <dbReference type="Rhea" id="RHEA:21248"/>
        <dbReference type="Rhea" id="RHEA-COMP:14527"/>
        <dbReference type="Rhea" id="RHEA-COMP:17342"/>
        <dbReference type="ChEBI" id="CHEBI:33019"/>
        <dbReference type="ChEBI" id="CHEBI:61557"/>
        <dbReference type="ChEBI" id="CHEBI:140395"/>
        <dbReference type="EC" id="2.7.7.6"/>
    </reaction>
</comment>
<feature type="chain" id="PRO_5012294242" description="DNA-directed RNA polymerase subunit" evidence="11">
    <location>
        <begin position="16"/>
        <end position="621"/>
    </location>
</feature>
<dbReference type="SMART" id="SM00663">
    <property type="entry name" value="RPOLA_N"/>
    <property type="match status" value="1"/>
</dbReference>
<dbReference type="InterPro" id="IPR022796">
    <property type="entry name" value="Chloroa_b-bind"/>
</dbReference>
<dbReference type="Gene3D" id="1.10.3460.10">
    <property type="entry name" value="Chlorophyll a/b binding protein domain"/>
    <property type="match status" value="1"/>
</dbReference>
<dbReference type="GO" id="GO:0005736">
    <property type="term" value="C:RNA polymerase I complex"/>
    <property type="evidence" value="ECO:0007669"/>
    <property type="project" value="TreeGrafter"/>
</dbReference>
<keyword evidence="6" id="KW-0934">Plastid</keyword>
<comment type="function">
    <text evidence="10">DNA-dependent RNA polymerase catalyzes the transcription of DNA into RNA using the four ribonucleoside triphosphates as substrates.</text>
</comment>
<dbReference type="InterPro" id="IPR045867">
    <property type="entry name" value="DNA-dir_RpoC_beta_prime"/>
</dbReference>
<evidence type="ECO:0000256" key="9">
    <source>
        <dbReference type="ARBA" id="ARBA00023163"/>
    </source>
</evidence>
<dbReference type="SUPFAM" id="SSF64484">
    <property type="entry name" value="beta and beta-prime subunits of DNA dependent RNA-polymerase"/>
    <property type="match status" value="1"/>
</dbReference>
<dbReference type="EMBL" id="AZIL01000274">
    <property type="protein sequence ID" value="EWM28665.1"/>
    <property type="molecule type" value="Genomic_DNA"/>
</dbReference>
<dbReference type="Pfam" id="PF04997">
    <property type="entry name" value="RNA_pol_Rpb1_1"/>
    <property type="match status" value="1"/>
</dbReference>
<evidence type="ECO:0000313" key="14">
    <source>
        <dbReference type="Proteomes" id="UP000019335"/>
    </source>
</evidence>
<evidence type="ECO:0000256" key="10">
    <source>
        <dbReference type="RuleBase" id="RU004279"/>
    </source>
</evidence>
<evidence type="ECO:0000256" key="6">
    <source>
        <dbReference type="ARBA" id="ARBA00022640"/>
    </source>
</evidence>
<dbReference type="Pfam" id="PF00504">
    <property type="entry name" value="Chloroa_b-bind"/>
    <property type="match status" value="1"/>
</dbReference>
<evidence type="ECO:0000256" key="2">
    <source>
        <dbReference type="ARBA" id="ARBA00005933"/>
    </source>
</evidence>
<evidence type="ECO:0000256" key="5">
    <source>
        <dbReference type="ARBA" id="ARBA00022528"/>
    </source>
</evidence>
<dbReference type="GO" id="GO:0006351">
    <property type="term" value="P:DNA-templated transcription"/>
    <property type="evidence" value="ECO:0007669"/>
    <property type="project" value="InterPro"/>
</dbReference>
<dbReference type="PANTHER" id="PTHR19376:SF11">
    <property type="entry name" value="DNA-DIRECTED RNA POLYMERASE I SUBUNIT RPA1"/>
    <property type="match status" value="1"/>
</dbReference>
<name>W7TNE9_9STRA</name>
<feature type="signal peptide" evidence="11">
    <location>
        <begin position="1"/>
        <end position="15"/>
    </location>
</feature>
<dbReference type="AlphaFoldDB" id="W7TNE9"/>
<dbReference type="InterPro" id="IPR000722">
    <property type="entry name" value="RNA_pol_asu"/>
</dbReference>
<dbReference type="InterPro" id="IPR006592">
    <property type="entry name" value="RNA_pol_N"/>
</dbReference>
<comment type="similarity">
    <text evidence="3 10">Belongs to the RNA polymerase beta' chain family.</text>
</comment>
<dbReference type="Gene3D" id="4.10.860.120">
    <property type="entry name" value="RNA polymerase II, clamp domain"/>
    <property type="match status" value="1"/>
</dbReference>
<keyword evidence="4 10" id="KW-0240">DNA-directed RNA polymerase</keyword>
<dbReference type="GO" id="GO:0003899">
    <property type="term" value="F:DNA-directed RNA polymerase activity"/>
    <property type="evidence" value="ECO:0007669"/>
    <property type="project" value="UniProtKB-EC"/>
</dbReference>
<comment type="similarity">
    <text evidence="2">Belongs to the fucoxanthin chlorophyll protein family.</text>
</comment>
<evidence type="ECO:0000256" key="8">
    <source>
        <dbReference type="ARBA" id="ARBA00022695"/>
    </source>
</evidence>
<feature type="domain" description="RNA polymerase N-terminal" evidence="12">
    <location>
        <begin position="397"/>
        <end position="620"/>
    </location>
</feature>
<dbReference type="SUPFAM" id="SSF103511">
    <property type="entry name" value="Chlorophyll a-b binding protein"/>
    <property type="match status" value="1"/>
</dbReference>
<dbReference type="InterPro" id="IPR044893">
    <property type="entry name" value="RNA_pol_Rpb1_clamp_domain"/>
</dbReference>
<accession>W7TNE9</accession>
<evidence type="ECO:0000256" key="4">
    <source>
        <dbReference type="ARBA" id="ARBA00022478"/>
    </source>
</evidence>
<organism evidence="13 14">
    <name type="scientific">Nannochloropsis gaditana</name>
    <dbReference type="NCBI Taxonomy" id="72520"/>
    <lineage>
        <taxon>Eukaryota</taxon>
        <taxon>Sar</taxon>
        <taxon>Stramenopiles</taxon>
        <taxon>Ochrophyta</taxon>
        <taxon>Eustigmatophyceae</taxon>
        <taxon>Eustigmatales</taxon>
        <taxon>Monodopsidaceae</taxon>
        <taxon>Nannochloropsis</taxon>
    </lineage>
</organism>
<comment type="subcellular location">
    <subcellularLocation>
        <location evidence="1">Plastid</location>
        <location evidence="1">Chloroplast</location>
    </subcellularLocation>
</comment>
<evidence type="ECO:0000313" key="13">
    <source>
        <dbReference type="EMBL" id="EWM28665.1"/>
    </source>
</evidence>
<dbReference type="Gene3D" id="3.30.1490.180">
    <property type="entry name" value="RNA polymerase ii"/>
    <property type="match status" value="1"/>
</dbReference>
<dbReference type="InterPro" id="IPR007080">
    <property type="entry name" value="RNA_pol_Rpb1_1"/>
</dbReference>
<dbReference type="GO" id="GO:0009507">
    <property type="term" value="C:chloroplast"/>
    <property type="evidence" value="ECO:0007669"/>
    <property type="project" value="UniProtKB-SubCell"/>
</dbReference>
<dbReference type="EC" id="2.7.7.6" evidence="10"/>
<dbReference type="Proteomes" id="UP000019335">
    <property type="component" value="Chromosome 4"/>
</dbReference>
<sequence length="621" mass="68208">MKFLALATIVSTASAFLAPVPMHTRTQGRMYMADQAPVDEEVRSIALPFAAKPQNLNGELAGDVGFDPFKFSDKGDVAKFRVAELKHGRVAMLAVVGVLVQELYQWNENFPSKNFLEALKTAPALGLLQLFVFLGAYDVTTSKFEGRVPGDIGFDPLRLSADGLRENWQVAELKHGRLAMIAFLAFVVQASISDKPILEQTFDNRATTPPLARGGGDPLPHPLTAVFSPGPLFFYNRYRPCVSVIKTEIKAPSGLALFGVYKEEEILRLSVVRVSTAATYDRLGNPLPGGLYDPAMGPLDARSICVTCNLSMRDCPGHMGHFPLSLHVYNPLTFGIVFQALRVKCFGCHGFRLSTFPCNVLALKLGLIDAGLAHEADSLDQALFRADLHRSTILRDTEMRLRRHLQTAGQVPKSWIPGETKIKRRALIKDFLQEVLSCKTCDRCSAPKTTNAVNGYIDSSKDANARLGGGNLTPGIRQGLEKKEGLFRMHMMGKRVNFACRSVISPDPYIGTSEIGLPLRFAKVLTYSQPVTPFNAAQLREAVERGAEGHPGANYVEDARGRLIDLRRMDAGRRRALAARLLTPPGQRVRHESVPVIKASITITPVLPINHGESNQHQIPQ</sequence>
<dbReference type="OrthoDB" id="423598at2759"/>
<evidence type="ECO:0000259" key="12">
    <source>
        <dbReference type="SMART" id="SM00663"/>
    </source>
</evidence>
<keyword evidence="7 10" id="KW-0808">Transferase</keyword>
<comment type="caution">
    <text evidence="13">The sequence shown here is derived from an EMBL/GenBank/DDBJ whole genome shotgun (WGS) entry which is preliminary data.</text>
</comment>
<dbReference type="GO" id="GO:0003677">
    <property type="term" value="F:DNA binding"/>
    <property type="evidence" value="ECO:0007669"/>
    <property type="project" value="InterPro"/>
</dbReference>
<evidence type="ECO:0000256" key="11">
    <source>
        <dbReference type="SAM" id="SignalP"/>
    </source>
</evidence>
<proteinExistence type="inferred from homology"/>
<evidence type="ECO:0000256" key="3">
    <source>
        <dbReference type="ARBA" id="ARBA00006460"/>
    </source>
</evidence>
<protein>
    <recommendedName>
        <fullName evidence="10">DNA-directed RNA polymerase subunit</fullName>
        <ecNumber evidence="10">2.7.7.6</ecNumber>
    </recommendedName>
</protein>
<gene>
    <name evidence="13" type="primary">LHCP33</name>
    <name evidence="13" type="ORF">Naga_100002g18</name>
</gene>
<keyword evidence="8 10" id="KW-0548">Nucleotidyltransferase</keyword>
<dbReference type="Pfam" id="PF00623">
    <property type="entry name" value="RNA_pol_Rpb1_2"/>
    <property type="match status" value="1"/>
</dbReference>
<evidence type="ECO:0000256" key="1">
    <source>
        <dbReference type="ARBA" id="ARBA00004229"/>
    </source>
</evidence>
<evidence type="ECO:0000256" key="7">
    <source>
        <dbReference type="ARBA" id="ARBA00022679"/>
    </source>
</evidence>
<keyword evidence="9 10" id="KW-0804">Transcription</keyword>
<dbReference type="PANTHER" id="PTHR19376">
    <property type="entry name" value="DNA-DIRECTED RNA POLYMERASE"/>
    <property type="match status" value="1"/>
</dbReference>
<reference evidence="13 14" key="1">
    <citation type="journal article" date="2014" name="Mol. Plant">
        <title>Chromosome Scale Genome Assembly and Transcriptome Profiling of Nannochloropsis gaditana in Nitrogen Depletion.</title>
        <authorList>
            <person name="Corteggiani Carpinelli E."/>
            <person name="Telatin A."/>
            <person name="Vitulo N."/>
            <person name="Forcato C."/>
            <person name="D'Angelo M."/>
            <person name="Schiavon R."/>
            <person name="Vezzi A."/>
            <person name="Giacometti G.M."/>
            <person name="Morosinotto T."/>
            <person name="Valle G."/>
        </authorList>
    </citation>
    <scope>NUCLEOTIDE SEQUENCE [LARGE SCALE GENOMIC DNA]</scope>
    <source>
        <strain evidence="13 14">B-31</strain>
    </source>
</reference>
<keyword evidence="14" id="KW-1185">Reference proteome</keyword>
<keyword evidence="11" id="KW-0732">Signal</keyword>
<keyword evidence="5" id="KW-0150">Chloroplast</keyword>